<comment type="caution">
    <text evidence="3">The sequence shown here is derived from an EMBL/GenBank/DDBJ whole genome shotgun (WGS) entry which is preliminary data.</text>
</comment>
<evidence type="ECO:0000256" key="1">
    <source>
        <dbReference type="ARBA" id="ARBA00022729"/>
    </source>
</evidence>
<evidence type="ECO:0000256" key="2">
    <source>
        <dbReference type="SAM" id="SignalP"/>
    </source>
</evidence>
<sequence length="197" mass="21979">MKQLLTIVFALYACLAYTQNAPDAASLLSGIESRIKSYGDFRVHLDIDGSNSTLTVSSDKFHLESADAEVWYDGTTLWSCMMQSGEVYVTAPTAEELMYINPYALLKEWDRNFKATLGSKAAGYGKVTLTPRQSAEYESLDLYVDSAGDIRSLTVIYGGGDNSVITIKKLEKKVKTDSNMFIFDQNKYPDFNIVDLR</sequence>
<feature type="signal peptide" evidence="2">
    <location>
        <begin position="1"/>
        <end position="21"/>
    </location>
</feature>
<dbReference type="SUPFAM" id="SSF89392">
    <property type="entry name" value="Prokaryotic lipoproteins and lipoprotein localization factors"/>
    <property type="match status" value="1"/>
</dbReference>
<accession>A0A9D2UHX6</accession>
<keyword evidence="3" id="KW-0449">Lipoprotein</keyword>
<dbReference type="AlphaFoldDB" id="A0A9D2UHX6"/>
<name>A0A9D2UHX6_9BACT</name>
<dbReference type="Proteomes" id="UP000787625">
    <property type="component" value="Unassembled WGS sequence"/>
</dbReference>
<feature type="chain" id="PRO_5039263765" evidence="2">
    <location>
        <begin position="22"/>
        <end position="197"/>
    </location>
</feature>
<gene>
    <name evidence="3" type="ORF">IAA93_03465</name>
</gene>
<dbReference type="Pfam" id="PF16584">
    <property type="entry name" value="LolA_2"/>
    <property type="match status" value="1"/>
</dbReference>
<dbReference type="CDD" id="cd16325">
    <property type="entry name" value="LolA"/>
    <property type="match status" value="1"/>
</dbReference>
<dbReference type="InterPro" id="IPR029046">
    <property type="entry name" value="LolA/LolB/LppX"/>
</dbReference>
<dbReference type="InterPro" id="IPR004564">
    <property type="entry name" value="OM_lipoprot_carrier_LolA-like"/>
</dbReference>
<organism evidence="3 4">
    <name type="scientific">Candidatus Avibacteroides avistercoris</name>
    <dbReference type="NCBI Taxonomy" id="2840690"/>
    <lineage>
        <taxon>Bacteria</taxon>
        <taxon>Pseudomonadati</taxon>
        <taxon>Bacteroidota</taxon>
        <taxon>Bacteroidia</taxon>
        <taxon>Bacteroidales</taxon>
        <taxon>Bacteroidaceae</taxon>
        <taxon>Bacteroidaceae incertae sedis</taxon>
        <taxon>Candidatus Avibacteroides</taxon>
    </lineage>
</organism>
<keyword evidence="1 2" id="KW-0732">Signal</keyword>
<dbReference type="Gene3D" id="2.50.20.10">
    <property type="entry name" value="Lipoprotein localisation LolA/LolB/LppX"/>
    <property type="match status" value="1"/>
</dbReference>
<reference evidence="3" key="1">
    <citation type="journal article" date="2021" name="PeerJ">
        <title>Extensive microbial diversity within the chicken gut microbiome revealed by metagenomics and culture.</title>
        <authorList>
            <person name="Gilroy R."/>
            <person name="Ravi A."/>
            <person name="Getino M."/>
            <person name="Pursley I."/>
            <person name="Horton D.L."/>
            <person name="Alikhan N.F."/>
            <person name="Baker D."/>
            <person name="Gharbi K."/>
            <person name="Hall N."/>
            <person name="Watson M."/>
            <person name="Adriaenssens E.M."/>
            <person name="Foster-Nyarko E."/>
            <person name="Jarju S."/>
            <person name="Secka A."/>
            <person name="Antonio M."/>
            <person name="Oren A."/>
            <person name="Chaudhuri R.R."/>
            <person name="La Ragione R."/>
            <person name="Hildebrand F."/>
            <person name="Pallen M.J."/>
        </authorList>
    </citation>
    <scope>NUCLEOTIDE SEQUENCE</scope>
    <source>
        <strain evidence="3">MalCec1-1739</strain>
    </source>
</reference>
<protein>
    <submittedName>
        <fullName evidence="3">Outer-membrane lipoprotein carrier protein LolA</fullName>
    </submittedName>
</protein>
<dbReference type="EMBL" id="DWUP01000069">
    <property type="protein sequence ID" value="HJD52772.1"/>
    <property type="molecule type" value="Genomic_DNA"/>
</dbReference>
<evidence type="ECO:0000313" key="3">
    <source>
        <dbReference type="EMBL" id="HJD52772.1"/>
    </source>
</evidence>
<reference evidence="3" key="2">
    <citation type="submission" date="2021-04" db="EMBL/GenBank/DDBJ databases">
        <authorList>
            <person name="Gilroy R."/>
        </authorList>
    </citation>
    <scope>NUCLEOTIDE SEQUENCE</scope>
    <source>
        <strain evidence="3">MalCec1-1739</strain>
    </source>
</reference>
<evidence type="ECO:0000313" key="4">
    <source>
        <dbReference type="Proteomes" id="UP000787625"/>
    </source>
</evidence>
<proteinExistence type="predicted"/>